<proteinExistence type="predicted"/>
<dbReference type="EMBL" id="QFAW01000033">
    <property type="protein sequence ID" value="PWE41541.1"/>
    <property type="molecule type" value="Genomic_DNA"/>
</dbReference>
<accession>A0A2U2D3Q8</accession>
<dbReference type="OrthoDB" id="9780765at2"/>
<dbReference type="RefSeq" id="WP_109521778.1">
    <property type="nucleotide sequence ID" value="NZ_QFAW01000033.1"/>
</dbReference>
<dbReference type="Gene3D" id="3.40.50.1820">
    <property type="entry name" value="alpha/beta hydrolase"/>
    <property type="match status" value="1"/>
</dbReference>
<keyword evidence="3" id="KW-0378">Hydrolase</keyword>
<comment type="caution">
    <text evidence="3">The sequence shown here is derived from an EMBL/GenBank/DDBJ whole genome shotgun (WGS) entry which is preliminary data.</text>
</comment>
<dbReference type="Pfam" id="PF00561">
    <property type="entry name" value="Abhydrolase_1"/>
    <property type="match status" value="1"/>
</dbReference>
<protein>
    <submittedName>
        <fullName evidence="3">Alpha/beta hydrolase</fullName>
    </submittedName>
</protein>
<feature type="signal peptide" evidence="1">
    <location>
        <begin position="1"/>
        <end position="22"/>
    </location>
</feature>
<evidence type="ECO:0000313" key="3">
    <source>
        <dbReference type="EMBL" id="PWE41541.1"/>
    </source>
</evidence>
<dbReference type="InterPro" id="IPR000073">
    <property type="entry name" value="AB_hydrolase_1"/>
</dbReference>
<evidence type="ECO:0000313" key="4">
    <source>
        <dbReference type="Proteomes" id="UP000245056"/>
    </source>
</evidence>
<dbReference type="GO" id="GO:0016787">
    <property type="term" value="F:hydrolase activity"/>
    <property type="evidence" value="ECO:0007669"/>
    <property type="project" value="UniProtKB-KW"/>
</dbReference>
<dbReference type="AlphaFoldDB" id="A0A2U2D3Q8"/>
<name>A0A2U2D3Q8_9PSED</name>
<dbReference type="PANTHER" id="PTHR43329">
    <property type="entry name" value="EPOXIDE HYDROLASE"/>
    <property type="match status" value="1"/>
</dbReference>
<keyword evidence="1" id="KW-0732">Signal</keyword>
<sequence>MKSFAFSLALAVLAITGAPAQAAPQEAPHIVQEEFPIPKGFTGKYETVDGVKLHFVQGGKGPLVLLVHGFGQTWYEWNELMQQLAERYTVVAVDLPGLGLSQAPQTSYTGVDVSEYLYKLAKRLSPGKPFYLVAHDIGIWNSYPMVARHPEDIVKAAFIEATIPDDTLYSLPAFVATGEAPGWHHSFFAASDQLADAMVNGNERLFLTHFIRHHASNQEALSDELIDSYVRSYSKPKTFHHAFEYYRALPQSIAQNEKLATTR</sequence>
<feature type="domain" description="AB hydrolase-1" evidence="2">
    <location>
        <begin position="62"/>
        <end position="222"/>
    </location>
</feature>
<dbReference type="InterPro" id="IPR029058">
    <property type="entry name" value="AB_hydrolase_fold"/>
</dbReference>
<organism evidence="3 4">
    <name type="scientific">Pseudomonas prosekii</name>
    <dbReference type="NCBI Taxonomy" id="1148509"/>
    <lineage>
        <taxon>Bacteria</taxon>
        <taxon>Pseudomonadati</taxon>
        <taxon>Pseudomonadota</taxon>
        <taxon>Gammaproteobacteria</taxon>
        <taxon>Pseudomonadales</taxon>
        <taxon>Pseudomonadaceae</taxon>
        <taxon>Pseudomonas</taxon>
    </lineage>
</organism>
<dbReference type="SUPFAM" id="SSF53474">
    <property type="entry name" value="alpha/beta-Hydrolases"/>
    <property type="match status" value="1"/>
</dbReference>
<feature type="chain" id="PRO_5015595246" evidence="1">
    <location>
        <begin position="23"/>
        <end position="263"/>
    </location>
</feature>
<evidence type="ECO:0000259" key="2">
    <source>
        <dbReference type="Pfam" id="PF00561"/>
    </source>
</evidence>
<dbReference type="Proteomes" id="UP000245056">
    <property type="component" value="Unassembled WGS sequence"/>
</dbReference>
<evidence type="ECO:0000256" key="1">
    <source>
        <dbReference type="SAM" id="SignalP"/>
    </source>
</evidence>
<reference evidence="3 4" key="1">
    <citation type="submission" date="2018-05" db="EMBL/GenBank/DDBJ databases">
        <title>Genome sequences of two Antarctic strains of Pseudomonas prosekii: insights into adaptation to extreme conditions.</title>
        <authorList>
            <person name="Snopkova K."/>
            <person name="Dufkova K."/>
            <person name="Cejkova D."/>
            <person name="Sedlacek I."/>
            <person name="Smajs D."/>
        </authorList>
    </citation>
    <scope>NUCLEOTIDE SEQUENCE [LARGE SCALE GENOMIC DNA]</scope>
    <source>
        <strain evidence="3 4">P2673</strain>
    </source>
</reference>
<gene>
    <name evidence="3" type="ORF">C9I49_20870</name>
</gene>